<dbReference type="OrthoDB" id="9768243at2"/>
<dbReference type="InterPro" id="IPR014217">
    <property type="entry name" value="Spore_III_AA"/>
</dbReference>
<dbReference type="InterPro" id="IPR027417">
    <property type="entry name" value="P-loop_NTPase"/>
</dbReference>
<dbReference type="CDD" id="cd00267">
    <property type="entry name" value="ABC_ATPase"/>
    <property type="match status" value="1"/>
</dbReference>
<protein>
    <submittedName>
        <fullName evidence="4">Stage III sporulation protein AA</fullName>
    </submittedName>
</protein>
<dbReference type="NCBIfam" id="TIGR02858">
    <property type="entry name" value="spore_III_AA"/>
    <property type="match status" value="1"/>
</dbReference>
<evidence type="ECO:0000256" key="1">
    <source>
        <dbReference type="ARBA" id="ARBA00022741"/>
    </source>
</evidence>
<dbReference type="GO" id="GO:0005524">
    <property type="term" value="F:ATP binding"/>
    <property type="evidence" value="ECO:0007669"/>
    <property type="project" value="UniProtKB-KW"/>
</dbReference>
<evidence type="ECO:0000313" key="4">
    <source>
        <dbReference type="EMBL" id="TCT22630.1"/>
    </source>
</evidence>
<dbReference type="AlphaFoldDB" id="A0A4R3N0R7"/>
<dbReference type="SUPFAM" id="SSF52540">
    <property type="entry name" value="P-loop containing nucleoside triphosphate hydrolases"/>
    <property type="match status" value="1"/>
</dbReference>
<organism evidence="4 5">
    <name type="scientific">Melghiribacillus thermohalophilus</name>
    <dbReference type="NCBI Taxonomy" id="1324956"/>
    <lineage>
        <taxon>Bacteria</taxon>
        <taxon>Bacillati</taxon>
        <taxon>Bacillota</taxon>
        <taxon>Bacilli</taxon>
        <taxon>Bacillales</taxon>
        <taxon>Bacillaceae</taxon>
        <taxon>Melghiribacillus</taxon>
    </lineage>
</organism>
<gene>
    <name evidence="4" type="ORF">EDD68_10850</name>
</gene>
<dbReference type="InterPro" id="IPR003593">
    <property type="entry name" value="AAA+_ATPase"/>
</dbReference>
<dbReference type="Gene3D" id="3.40.50.300">
    <property type="entry name" value="P-loop containing nucleotide triphosphate hydrolases"/>
    <property type="match status" value="1"/>
</dbReference>
<name>A0A4R3N0R7_9BACI</name>
<keyword evidence="2" id="KW-0067">ATP-binding</keyword>
<dbReference type="Proteomes" id="UP000294650">
    <property type="component" value="Unassembled WGS sequence"/>
</dbReference>
<comment type="caution">
    <text evidence="4">The sequence shown here is derived from an EMBL/GenBank/DDBJ whole genome shotgun (WGS) entry which is preliminary data.</text>
</comment>
<evidence type="ECO:0000256" key="2">
    <source>
        <dbReference type="ARBA" id="ARBA00022840"/>
    </source>
</evidence>
<dbReference type="InterPro" id="IPR045735">
    <property type="entry name" value="Spore_III_AA_AAA+_ATPase"/>
</dbReference>
<dbReference type="EMBL" id="SMAN01000008">
    <property type="protein sequence ID" value="TCT22630.1"/>
    <property type="molecule type" value="Genomic_DNA"/>
</dbReference>
<keyword evidence="5" id="KW-1185">Reference proteome</keyword>
<dbReference type="Pfam" id="PF19568">
    <property type="entry name" value="Spore_III_AA"/>
    <property type="match status" value="1"/>
</dbReference>
<feature type="domain" description="AAA+ ATPase" evidence="3">
    <location>
        <begin position="136"/>
        <end position="278"/>
    </location>
</feature>
<keyword evidence="1" id="KW-0547">Nucleotide-binding</keyword>
<evidence type="ECO:0000313" key="5">
    <source>
        <dbReference type="Proteomes" id="UP000294650"/>
    </source>
</evidence>
<dbReference type="PANTHER" id="PTHR20953">
    <property type="entry name" value="KINASE-RELATED"/>
    <property type="match status" value="1"/>
</dbReference>
<reference evidence="4 5" key="1">
    <citation type="submission" date="2019-03" db="EMBL/GenBank/DDBJ databases">
        <title>Genomic Encyclopedia of Type Strains, Phase IV (KMG-IV): sequencing the most valuable type-strain genomes for metagenomic binning, comparative biology and taxonomic classification.</title>
        <authorList>
            <person name="Goeker M."/>
        </authorList>
    </citation>
    <scope>NUCLEOTIDE SEQUENCE [LARGE SCALE GENOMIC DNA]</scope>
    <source>
        <strain evidence="4 5">DSM 25894</strain>
    </source>
</reference>
<accession>A0A4R3N0R7</accession>
<dbReference type="SMART" id="SM00382">
    <property type="entry name" value="AAA"/>
    <property type="match status" value="1"/>
</dbReference>
<evidence type="ECO:0000259" key="3">
    <source>
        <dbReference type="SMART" id="SM00382"/>
    </source>
</evidence>
<sequence length="325" mass="36960">MQDIVSIFPSWLQKQLTSKIISWDQIEEIRIRVNRPVEIASSSGPRLMKEVLPSEKDVLYMIDQLSQHSIYRLEEELRQGYITMNGGHRVGISGKVNMENGHVKNIRYFSSLNIRIARPVKNVSVPYLPMIYHNSRVCNVLLVGPPRCGKTTFLRDLTRLISDGFQSWPSRKVGLIDERSEIAACKHGVPQQDVGMRTDVMDACPKAEGMMMMIRSMSPDVLVVDEIGSNQDVEAIMEALHAGVSVIASVHGDDYEEIKQRPSLQPLFQHRVIERYIVFANDKKPGIVRSVLDDNGQPLSRSMEAKKNENSRRHPVALRYNLDRI</sequence>
<proteinExistence type="predicted"/>
<dbReference type="PANTHER" id="PTHR20953:SF3">
    <property type="entry name" value="P-LOOP CONTAINING NUCLEOSIDE TRIPHOSPHATE HYDROLASES SUPERFAMILY PROTEIN"/>
    <property type="match status" value="1"/>
</dbReference>